<evidence type="ECO:0000256" key="6">
    <source>
        <dbReference type="ARBA" id="ARBA00022884"/>
    </source>
</evidence>
<evidence type="ECO:0000313" key="13">
    <source>
        <dbReference type="EMBL" id="BAX00085.1"/>
    </source>
</evidence>
<evidence type="ECO:0000256" key="10">
    <source>
        <dbReference type="ARBA" id="ARBA00023200"/>
    </source>
</evidence>
<protein>
    <recommendedName>
        <fullName evidence="4 12">Movement protein</fullName>
    </recommendedName>
    <alternativeName>
        <fullName evidence="11 12">Cell-to-cell transport protein</fullName>
    </alternativeName>
</protein>
<evidence type="ECO:0000313" key="14">
    <source>
        <dbReference type="EMBL" id="QWT83777.1"/>
    </source>
</evidence>
<gene>
    <name evidence="14" type="primary">ORF3</name>
    <name evidence="12" type="synonym">MP</name>
</gene>
<dbReference type="InterPro" id="IPR001022">
    <property type="entry name" value="TMV_movement"/>
</dbReference>
<comment type="subcellular location">
    <subcellularLocation>
        <location evidence="2">Host cell junction</location>
        <location evidence="2">Host plasmodesma</location>
    </subcellularLocation>
    <subcellularLocation>
        <location evidence="1">Host cytoplasm</location>
        <location evidence="1">Host cytoskeleton</location>
    </subcellularLocation>
</comment>
<keyword evidence="10" id="KW-1035">Host cytoplasm</keyword>
<dbReference type="GO" id="GO:0003723">
    <property type="term" value="F:RNA binding"/>
    <property type="evidence" value="ECO:0007669"/>
    <property type="project" value="UniProtKB-KW"/>
</dbReference>
<evidence type="ECO:0000256" key="5">
    <source>
        <dbReference type="ARBA" id="ARBA00022448"/>
    </source>
</evidence>
<reference evidence="14" key="2">
    <citation type="submission" date="2020-11" db="EMBL/GenBank/DDBJ databases">
        <authorList>
            <person name="Knierim D."/>
            <person name="Margaria P."/>
            <person name="Menzel W."/>
            <person name="Winter S."/>
        </authorList>
    </citation>
    <scope>NUCLEOTIDE SEQUENCE</scope>
    <source>
        <strain evidence="14">DSMZ PV-0625</strain>
    </source>
</reference>
<dbReference type="Pfam" id="PF01107">
    <property type="entry name" value="MP"/>
    <property type="match status" value="1"/>
</dbReference>
<dbReference type="EMBL" id="LC217742">
    <property type="protein sequence ID" value="BAX00085.1"/>
    <property type="molecule type" value="Genomic_RNA"/>
</dbReference>
<accession>A0A1S7IVT9</accession>
<reference evidence="13" key="1">
    <citation type="submission" date="2017-02" db="EMBL/GenBank/DDBJ databases">
        <title>The complete nucleotide sequence of odontoglossum ringspot virus genomic RNA.</title>
        <authorList>
            <person name="Yoon J.Y."/>
            <person name="Kwon S.J."/>
            <person name="Cho I.S."/>
            <person name="Chung B.N."/>
            <person name="Choi S.K."/>
        </authorList>
    </citation>
    <scope>NUCLEOTIDE SEQUENCE</scope>
    <source>
        <strain evidence="13">Ph</strain>
    </source>
</reference>
<dbReference type="PRINTS" id="PR00964">
    <property type="entry name" value="MOVEMENT"/>
</dbReference>
<organism evidence="13">
    <name type="scientific">Odontoglossum ringspot virus</name>
    <dbReference type="NCBI Taxonomy" id="12238"/>
    <lineage>
        <taxon>Viruses</taxon>
        <taxon>Riboviria</taxon>
        <taxon>Orthornavirae</taxon>
        <taxon>Kitrinoviricota</taxon>
        <taxon>Alsuviricetes</taxon>
        <taxon>Martellivirales</taxon>
        <taxon>Virgaviridae</taxon>
        <taxon>Tobamovirus</taxon>
        <taxon>Tobamovirus odontoglossi</taxon>
    </lineage>
</organism>
<evidence type="ECO:0000256" key="7">
    <source>
        <dbReference type="ARBA" id="ARBA00023031"/>
    </source>
</evidence>
<dbReference type="GO" id="GO:0044219">
    <property type="term" value="C:host cell plasmodesma"/>
    <property type="evidence" value="ECO:0007669"/>
    <property type="project" value="UniProtKB-SubCell"/>
</dbReference>
<evidence type="ECO:0000256" key="4">
    <source>
        <dbReference type="ARBA" id="ARBA00014660"/>
    </source>
</evidence>
<keyword evidence="8" id="KW-1031">Host cell junction</keyword>
<evidence type="ECO:0000256" key="12">
    <source>
        <dbReference type="RuleBase" id="RU004373"/>
    </source>
</evidence>
<evidence type="ECO:0000256" key="1">
    <source>
        <dbReference type="ARBA" id="ARBA00004133"/>
    </source>
</evidence>
<name>A0A1S7IVT9_9VIRU</name>
<keyword evidence="5 12" id="KW-0813">Transport</keyword>
<evidence type="ECO:0000256" key="11">
    <source>
        <dbReference type="ARBA" id="ARBA00030527"/>
    </source>
</evidence>
<comment type="similarity">
    <text evidence="3 12">Belongs to the tobamovirus movement protein family.</text>
</comment>
<dbReference type="GO" id="GO:0046740">
    <property type="term" value="P:transport of virus in host, cell to cell"/>
    <property type="evidence" value="ECO:0007669"/>
    <property type="project" value="UniProtKB-KW"/>
</dbReference>
<keyword evidence="9" id="KW-1037">Host cytoskeleton</keyword>
<evidence type="ECO:0000256" key="3">
    <source>
        <dbReference type="ARBA" id="ARBA00006984"/>
    </source>
</evidence>
<dbReference type="EMBL" id="MW248355">
    <property type="protein sequence ID" value="QWT83777.1"/>
    <property type="molecule type" value="Genomic_RNA"/>
</dbReference>
<keyword evidence="6 12" id="KW-0694">RNA-binding</keyword>
<proteinExistence type="inferred from homology"/>
<evidence type="ECO:0000256" key="2">
    <source>
        <dbReference type="ARBA" id="ARBA00004621"/>
    </source>
</evidence>
<dbReference type="InterPro" id="IPR028919">
    <property type="entry name" value="Viral_movement"/>
</dbReference>
<dbReference type="GO" id="GO:0044163">
    <property type="term" value="C:host cytoskeleton"/>
    <property type="evidence" value="ECO:0007669"/>
    <property type="project" value="UniProtKB-SubCell"/>
</dbReference>
<evidence type="ECO:0000256" key="9">
    <source>
        <dbReference type="ARBA" id="ARBA00023111"/>
    </source>
</evidence>
<keyword evidence="7 12" id="KW-0916">Viral movement protein</keyword>
<comment type="function">
    <text evidence="12">Transports viral genome to neighboring plant cells directly through plasmosdesmata, without any budding. The movement protein allows efficient cell to cell propagation, by bypassing the host cell wall barrier. Forms a ribonucleoprotein complex with viral RNA.</text>
</comment>
<evidence type="ECO:0000256" key="8">
    <source>
        <dbReference type="ARBA" id="ARBA00023081"/>
    </source>
</evidence>
<sequence>MGRLRFVVLLSIFPIKTFSEPCSTMALVLRDSIKISEFINLSASEKLLPSALTAVKSVRISKVDKIISYENDTLSDIDLLKGVKLVENGYVCLAGLVVTGEWNLPDNCKGGVSICLVDKRMKRANEATLGSYHTSACKKRFTFKIIPNYSVTTADALKGIWQVMINIRGVEMEKGFCPLSLEFVSICVVYLNNIKLGLREKILNVTEGGPTELTEAVVDEFVEKVPMAARLKSFRSVNKKKPSNSSKFVNGKSRLNSRNKLNYENGDSDVGISVVDDIVVGNGVSDIRIDDDCESFDAQSDSY</sequence>